<dbReference type="PhylomeDB" id="A0A022R2R9"/>
<dbReference type="Pfam" id="PF12854">
    <property type="entry name" value="PPR_1"/>
    <property type="match status" value="1"/>
</dbReference>
<reference evidence="4 5" key="1">
    <citation type="journal article" date="2013" name="Proc. Natl. Acad. Sci. U.S.A.">
        <title>Fine-scale variation in meiotic recombination in Mimulus inferred from population shotgun sequencing.</title>
        <authorList>
            <person name="Hellsten U."/>
            <person name="Wright K.M."/>
            <person name="Jenkins J."/>
            <person name="Shu S."/>
            <person name="Yuan Y."/>
            <person name="Wessler S.R."/>
            <person name="Schmutz J."/>
            <person name="Willis J.H."/>
            <person name="Rokhsar D.S."/>
        </authorList>
    </citation>
    <scope>NUCLEOTIDE SEQUENCE [LARGE SCALE GENOMIC DNA]</scope>
    <source>
        <strain evidence="5">cv. DUN x IM62</strain>
    </source>
</reference>
<feature type="repeat" description="PPR" evidence="3">
    <location>
        <begin position="214"/>
        <end position="248"/>
    </location>
</feature>
<dbReference type="InterPro" id="IPR002885">
    <property type="entry name" value="PPR_rpt"/>
</dbReference>
<sequence>MAFRSKLRLLTLQRNRPFSSSILNPDSKTPPLSRKEKSRAALSALSLLRLETNPERIVDICRATSLTHGTHLYRDAYSVAISKLKKSNNYGGIRTIIKNSLSRTDCRSELSVSHLIVLYGQAGLIKDALQLFDEMPSLGIQIGVKALNSLLFSCIIAGEYSEMKRVFSDFPGKYGLEPNVDTYNTVLKGLCESGSADSAHSILAEMESKGINPDAKTFSVAIAGFYKEEKFDDVEKMIVSMKKYGVEKGIGIYNVMMQSLCKLKRSNEAKALLDEILLKNMTPNSVTYGHLIHGFCKEGKLDVAKSLFEEMISRELKPQAECYFTMVYYLCKGNDFEVALTICKESMSKGWIPNMTTMRCLVSGLISVEKVDEAKEIIAVMKDKFSRNVDPWIEIEEGLPK</sequence>
<dbReference type="InterPro" id="IPR011990">
    <property type="entry name" value="TPR-like_helical_dom_sf"/>
</dbReference>
<keyword evidence="5" id="KW-1185">Reference proteome</keyword>
<dbReference type="PANTHER" id="PTHR47939">
    <property type="entry name" value="MEMBRANE-ASSOCIATED SALT-INDUCIBLE PROTEIN-LIKE"/>
    <property type="match status" value="1"/>
</dbReference>
<feature type="repeat" description="PPR" evidence="3">
    <location>
        <begin position="249"/>
        <end position="283"/>
    </location>
</feature>
<feature type="repeat" description="PPR" evidence="3">
    <location>
        <begin position="284"/>
        <end position="318"/>
    </location>
</feature>
<evidence type="ECO:0000313" key="4">
    <source>
        <dbReference type="EMBL" id="EYU33903.1"/>
    </source>
</evidence>
<gene>
    <name evidence="4" type="ORF">MIMGU_mgv1a018525mg</name>
</gene>
<dbReference type="OrthoDB" id="185373at2759"/>
<dbReference type="Pfam" id="PF13041">
    <property type="entry name" value="PPR_2"/>
    <property type="match status" value="1"/>
</dbReference>
<evidence type="ECO:0000256" key="3">
    <source>
        <dbReference type="PROSITE-ProRule" id="PRU00708"/>
    </source>
</evidence>
<dbReference type="AlphaFoldDB" id="A0A022R2R9"/>
<dbReference type="eggNOG" id="KOG4197">
    <property type="taxonomic scope" value="Eukaryota"/>
</dbReference>
<evidence type="ECO:0000256" key="2">
    <source>
        <dbReference type="ARBA" id="ARBA00022737"/>
    </source>
</evidence>
<proteinExistence type="inferred from homology"/>
<dbReference type="EMBL" id="KI630752">
    <property type="protein sequence ID" value="EYU33903.1"/>
    <property type="molecule type" value="Genomic_DNA"/>
</dbReference>
<dbReference type="PANTHER" id="PTHR47939:SF9">
    <property type="entry name" value="(WILD MALAYSIAN BANANA) HYPOTHETICAL PROTEIN"/>
    <property type="match status" value="1"/>
</dbReference>
<feature type="repeat" description="PPR" evidence="3">
    <location>
        <begin position="108"/>
        <end position="142"/>
    </location>
</feature>
<dbReference type="Proteomes" id="UP000030748">
    <property type="component" value="Unassembled WGS sequence"/>
</dbReference>
<evidence type="ECO:0000256" key="1">
    <source>
        <dbReference type="ARBA" id="ARBA00007626"/>
    </source>
</evidence>
<feature type="repeat" description="PPR" evidence="3">
    <location>
        <begin position="179"/>
        <end position="213"/>
    </location>
</feature>
<dbReference type="NCBIfam" id="TIGR00756">
    <property type="entry name" value="PPR"/>
    <property type="match status" value="5"/>
</dbReference>
<evidence type="ECO:0000313" key="5">
    <source>
        <dbReference type="Proteomes" id="UP000030748"/>
    </source>
</evidence>
<evidence type="ECO:0008006" key="6">
    <source>
        <dbReference type="Google" id="ProtNLM"/>
    </source>
</evidence>
<comment type="similarity">
    <text evidence="1">Belongs to the PPR family. P subfamily.</text>
</comment>
<protein>
    <recommendedName>
        <fullName evidence="6">Pentacotripeptide-repeat region of PRORP domain-containing protein</fullName>
    </recommendedName>
</protein>
<organism evidence="4 5">
    <name type="scientific">Erythranthe guttata</name>
    <name type="common">Yellow monkey flower</name>
    <name type="synonym">Mimulus guttatus</name>
    <dbReference type="NCBI Taxonomy" id="4155"/>
    <lineage>
        <taxon>Eukaryota</taxon>
        <taxon>Viridiplantae</taxon>
        <taxon>Streptophyta</taxon>
        <taxon>Embryophyta</taxon>
        <taxon>Tracheophyta</taxon>
        <taxon>Spermatophyta</taxon>
        <taxon>Magnoliopsida</taxon>
        <taxon>eudicotyledons</taxon>
        <taxon>Gunneridae</taxon>
        <taxon>Pentapetalae</taxon>
        <taxon>asterids</taxon>
        <taxon>lamiids</taxon>
        <taxon>Lamiales</taxon>
        <taxon>Phrymaceae</taxon>
        <taxon>Erythranthe</taxon>
    </lineage>
</organism>
<dbReference type="InterPro" id="IPR050667">
    <property type="entry name" value="PPR-containing_protein"/>
</dbReference>
<dbReference type="OMA" id="LYGRANM"/>
<accession>A0A022R2R9</accession>
<dbReference type="PROSITE" id="PS51375">
    <property type="entry name" value="PPR"/>
    <property type="match status" value="5"/>
</dbReference>
<keyword evidence="2" id="KW-0677">Repeat</keyword>
<dbReference type="Pfam" id="PF01535">
    <property type="entry name" value="PPR"/>
    <property type="match status" value="1"/>
</dbReference>
<dbReference type="Gene3D" id="1.25.40.10">
    <property type="entry name" value="Tetratricopeptide repeat domain"/>
    <property type="match status" value="3"/>
</dbReference>
<dbReference type="KEGG" id="egt:105962242"/>
<name>A0A022R2R9_ERYGU</name>